<keyword evidence="2" id="KW-0812">Transmembrane</keyword>
<dbReference type="RefSeq" id="WP_112575384.1">
    <property type="nucleotide sequence ID" value="NZ_CP043450.1"/>
</dbReference>
<keyword evidence="2" id="KW-1133">Transmembrane helix</keyword>
<feature type="compositionally biased region" description="Basic and acidic residues" evidence="1">
    <location>
        <begin position="101"/>
        <end position="112"/>
    </location>
</feature>
<dbReference type="EMBL" id="CP043450">
    <property type="protein sequence ID" value="QEM12418.1"/>
    <property type="molecule type" value="Genomic_DNA"/>
</dbReference>
<feature type="region of interest" description="Disordered" evidence="1">
    <location>
        <begin position="87"/>
        <end position="112"/>
    </location>
</feature>
<evidence type="ECO:0000313" key="4">
    <source>
        <dbReference type="Proteomes" id="UP000251402"/>
    </source>
</evidence>
<gene>
    <name evidence="3" type="ORF">DEO27_021145</name>
</gene>
<organism evidence="3 4">
    <name type="scientific">Mucilaginibacter rubeus</name>
    <dbReference type="NCBI Taxonomy" id="2027860"/>
    <lineage>
        <taxon>Bacteria</taxon>
        <taxon>Pseudomonadati</taxon>
        <taxon>Bacteroidota</taxon>
        <taxon>Sphingobacteriia</taxon>
        <taxon>Sphingobacteriales</taxon>
        <taxon>Sphingobacteriaceae</taxon>
        <taxon>Mucilaginibacter</taxon>
    </lineage>
</organism>
<keyword evidence="2" id="KW-0472">Membrane</keyword>
<proteinExistence type="predicted"/>
<keyword evidence="4" id="KW-1185">Reference proteome</keyword>
<evidence type="ECO:0000256" key="2">
    <source>
        <dbReference type="SAM" id="Phobius"/>
    </source>
</evidence>
<feature type="transmembrane region" description="Helical" evidence="2">
    <location>
        <begin position="50"/>
        <end position="70"/>
    </location>
</feature>
<protein>
    <submittedName>
        <fullName evidence="3">Uncharacterized protein</fullName>
    </submittedName>
</protein>
<dbReference type="Proteomes" id="UP000251402">
    <property type="component" value="Chromosome"/>
</dbReference>
<sequence>MNLFSRQPKTIDAANDPLAIRIAGKVIRWQDHVSMRMNKMVGNYSLRRQAGILAAIIAVFAGAMVASLILQRGKSAPITSGSYVSRHIGEASNGQPPGEDTVLKTDSLTHRK</sequence>
<dbReference type="AlphaFoldDB" id="A0A5C1I4U6"/>
<evidence type="ECO:0000313" key="3">
    <source>
        <dbReference type="EMBL" id="QEM12418.1"/>
    </source>
</evidence>
<accession>A0A5C1I4U6</accession>
<evidence type="ECO:0000256" key="1">
    <source>
        <dbReference type="SAM" id="MobiDB-lite"/>
    </source>
</evidence>
<dbReference type="KEGG" id="mrub:DEO27_021145"/>
<reference evidence="3" key="1">
    <citation type="submission" date="2019-08" db="EMBL/GenBank/DDBJ databases">
        <title>Comparative genome analysis confer to the adaptation heavy metal polluted environment.</title>
        <authorList>
            <person name="Li Y."/>
        </authorList>
    </citation>
    <scope>NUCLEOTIDE SEQUENCE [LARGE SCALE GENOMIC DNA]</scope>
    <source>
        <strain evidence="3">P1</strain>
    </source>
</reference>
<name>A0A5C1I4U6_9SPHI</name>